<proteinExistence type="predicted"/>
<dbReference type="EMBL" id="KF900684">
    <property type="protein sequence ID" value="AIF03596.1"/>
    <property type="molecule type" value="Genomic_DNA"/>
</dbReference>
<sequence length="325" mass="35396">MPLGRSMARKLLFFLTAIILLQLVPISQGQNIIPEVEIQCDQPAPIDVYPGATRTTIIYCSIQNSNPYNVKVEITYQGGVLVIAGPASVTVGAGSEITFQAAVRGELRQSVGSQVVSITSQVTEASGAPVSAITQPEEVKLLVVINQFSRLRVEAAESLVTMGIGNEIDLDFWVYNDGNGRDQFNLEISNKEYLEESGWSVLSPMSSVEIDSLSAPEKVRITLIAPPRISSNNFTVLGNGSHQQVFNLEFKVTSEFSISNEGIANYQIAETSIKLIEPNDSLIARSLAFPNTIFSIFAICSAALFFNYSRFNTKSPTVATPNLHR</sequence>
<keyword evidence="1" id="KW-0812">Transmembrane</keyword>
<name>A0A075GHW2_9EURY</name>
<organism evidence="2">
    <name type="scientific">uncultured marine group II/III euryarchaeote KM3_168_D03</name>
    <dbReference type="NCBI Taxonomy" id="1457920"/>
    <lineage>
        <taxon>Archaea</taxon>
        <taxon>Methanobacteriati</taxon>
        <taxon>Methanobacteriota</taxon>
        <taxon>environmental samples</taxon>
    </lineage>
</organism>
<evidence type="ECO:0000313" key="2">
    <source>
        <dbReference type="EMBL" id="AIF03596.1"/>
    </source>
</evidence>
<dbReference type="AlphaFoldDB" id="A0A075GHW2"/>
<evidence type="ECO:0000256" key="1">
    <source>
        <dbReference type="SAM" id="Phobius"/>
    </source>
</evidence>
<dbReference type="InterPro" id="IPR058224">
    <property type="entry name" value="Choice_anch_T"/>
</dbReference>
<dbReference type="NCBIfam" id="NF041740">
    <property type="entry name" value="choice_anch_T"/>
    <property type="match status" value="1"/>
</dbReference>
<reference evidence="2" key="1">
    <citation type="journal article" date="2014" name="Genome Biol. Evol.">
        <title>Pangenome evidence for extensive interdomain horizontal transfer affecting lineage core and shell genes in uncultured planktonic thaumarchaeota and euryarchaeota.</title>
        <authorList>
            <person name="Deschamps P."/>
            <person name="Zivanovic Y."/>
            <person name="Moreira D."/>
            <person name="Rodriguez-Valera F."/>
            <person name="Lopez-Garcia P."/>
        </authorList>
    </citation>
    <scope>NUCLEOTIDE SEQUENCE</scope>
</reference>
<accession>A0A075GHW2</accession>
<keyword evidence="1" id="KW-0472">Membrane</keyword>
<feature type="transmembrane region" description="Helical" evidence="1">
    <location>
        <begin position="287"/>
        <end position="306"/>
    </location>
</feature>
<keyword evidence="1" id="KW-1133">Transmembrane helix</keyword>
<protein>
    <submittedName>
        <fullName evidence="2">Uncharacterized protein</fullName>
    </submittedName>
</protein>